<dbReference type="CDD" id="cd01992">
    <property type="entry name" value="TilS_N"/>
    <property type="match status" value="1"/>
</dbReference>
<protein>
    <recommendedName>
        <fullName evidence="7">tRNA(Ile)-lysidine synthase</fullName>
        <ecNumber evidence="7">6.3.4.19</ecNumber>
    </recommendedName>
    <alternativeName>
        <fullName evidence="7">tRNA(Ile)-2-lysyl-cytidine synthase</fullName>
    </alternativeName>
    <alternativeName>
        <fullName evidence="7">tRNA(Ile)-lysidine synthetase</fullName>
    </alternativeName>
</protein>
<dbReference type="GO" id="GO:0006400">
    <property type="term" value="P:tRNA modification"/>
    <property type="evidence" value="ECO:0007669"/>
    <property type="project" value="UniProtKB-UniRule"/>
</dbReference>
<evidence type="ECO:0000256" key="5">
    <source>
        <dbReference type="ARBA" id="ARBA00022840"/>
    </source>
</evidence>
<dbReference type="HAMAP" id="MF_01161">
    <property type="entry name" value="tRNA_Ile_lys_synt"/>
    <property type="match status" value="1"/>
</dbReference>
<dbReference type="AlphaFoldDB" id="A0A2N5J891"/>
<comment type="subcellular location">
    <subcellularLocation>
        <location evidence="7">Cytoplasm</location>
    </subcellularLocation>
</comment>
<dbReference type="Proteomes" id="UP000235050">
    <property type="component" value="Unassembled WGS sequence"/>
</dbReference>
<comment type="caution">
    <text evidence="10">The sequence shown here is derived from an EMBL/GenBank/DDBJ whole genome shotgun (WGS) entry which is preliminary data.</text>
</comment>
<dbReference type="InterPro" id="IPR012795">
    <property type="entry name" value="tRNA_Ile_lys_synt_N"/>
</dbReference>
<keyword evidence="1 7" id="KW-0963">Cytoplasm</keyword>
<evidence type="ECO:0000256" key="7">
    <source>
        <dbReference type="HAMAP-Rule" id="MF_01161"/>
    </source>
</evidence>
<accession>A0A2N5J891</accession>
<keyword evidence="11" id="KW-1185">Reference proteome</keyword>
<evidence type="ECO:0000256" key="2">
    <source>
        <dbReference type="ARBA" id="ARBA00022598"/>
    </source>
</evidence>
<dbReference type="GO" id="GO:0032267">
    <property type="term" value="F:tRNA(Ile)-lysidine synthase activity"/>
    <property type="evidence" value="ECO:0007669"/>
    <property type="project" value="UniProtKB-EC"/>
</dbReference>
<dbReference type="Pfam" id="PF01171">
    <property type="entry name" value="ATP_bind_3"/>
    <property type="match status" value="1"/>
</dbReference>
<feature type="domain" description="tRNA(Ile)-lysidine synthase substrate-binding" evidence="9">
    <location>
        <begin position="296"/>
        <end position="357"/>
    </location>
</feature>
<dbReference type="NCBIfam" id="TIGR02432">
    <property type="entry name" value="lysidine_TilS_N"/>
    <property type="match status" value="1"/>
</dbReference>
<evidence type="ECO:0000259" key="8">
    <source>
        <dbReference type="Pfam" id="PF01171"/>
    </source>
</evidence>
<evidence type="ECO:0000256" key="1">
    <source>
        <dbReference type="ARBA" id="ARBA00022490"/>
    </source>
</evidence>
<gene>
    <name evidence="7" type="primary">tilS</name>
    <name evidence="10" type="ORF">Uis1B_1729</name>
</gene>
<dbReference type="EC" id="6.3.4.19" evidence="7"/>
<comment type="catalytic activity">
    <reaction evidence="6 7">
        <text>cytidine(34) in tRNA(Ile2) + L-lysine + ATP = lysidine(34) in tRNA(Ile2) + AMP + diphosphate + H(+)</text>
        <dbReference type="Rhea" id="RHEA:43744"/>
        <dbReference type="Rhea" id="RHEA-COMP:10625"/>
        <dbReference type="Rhea" id="RHEA-COMP:10670"/>
        <dbReference type="ChEBI" id="CHEBI:15378"/>
        <dbReference type="ChEBI" id="CHEBI:30616"/>
        <dbReference type="ChEBI" id="CHEBI:32551"/>
        <dbReference type="ChEBI" id="CHEBI:33019"/>
        <dbReference type="ChEBI" id="CHEBI:82748"/>
        <dbReference type="ChEBI" id="CHEBI:83665"/>
        <dbReference type="ChEBI" id="CHEBI:456215"/>
        <dbReference type="EC" id="6.3.4.19"/>
    </reaction>
</comment>
<dbReference type="InterPro" id="IPR011063">
    <property type="entry name" value="TilS/TtcA_N"/>
</dbReference>
<dbReference type="Gene3D" id="1.20.59.20">
    <property type="match status" value="1"/>
</dbReference>
<keyword evidence="4 7" id="KW-0547">Nucleotide-binding</keyword>
<organism evidence="10 11">
    <name type="scientific">Bifidobacterium margollesii</name>
    <dbReference type="NCBI Taxonomy" id="2020964"/>
    <lineage>
        <taxon>Bacteria</taxon>
        <taxon>Bacillati</taxon>
        <taxon>Actinomycetota</taxon>
        <taxon>Actinomycetes</taxon>
        <taxon>Bifidobacteriales</taxon>
        <taxon>Bifidobacteriaceae</taxon>
        <taxon>Bifidobacterium</taxon>
    </lineage>
</organism>
<keyword evidence="3 7" id="KW-0819">tRNA processing</keyword>
<name>A0A2N5J891_9BIFI</name>
<comment type="domain">
    <text evidence="7">The N-terminal region contains the highly conserved SGGXDS motif, predicted to be a P-loop motif involved in ATP binding.</text>
</comment>
<evidence type="ECO:0000313" key="11">
    <source>
        <dbReference type="Proteomes" id="UP000235050"/>
    </source>
</evidence>
<comment type="similarity">
    <text evidence="7">Belongs to the tRNA(Ile)-lysidine synthase family.</text>
</comment>
<dbReference type="SUPFAM" id="SSF82829">
    <property type="entry name" value="MesJ substrate recognition domain-like"/>
    <property type="match status" value="1"/>
</dbReference>
<evidence type="ECO:0000256" key="6">
    <source>
        <dbReference type="ARBA" id="ARBA00048539"/>
    </source>
</evidence>
<dbReference type="RefSeq" id="WP_101617545.1">
    <property type="nucleotide sequence ID" value="NZ_NMWU01000031.1"/>
</dbReference>
<dbReference type="InterPro" id="IPR015262">
    <property type="entry name" value="tRNA_Ile_lys_synt_subst-bd"/>
</dbReference>
<dbReference type="Gene3D" id="3.40.50.620">
    <property type="entry name" value="HUPs"/>
    <property type="match status" value="1"/>
</dbReference>
<evidence type="ECO:0000313" key="10">
    <source>
        <dbReference type="EMBL" id="PLS30433.1"/>
    </source>
</evidence>
<dbReference type="GO" id="GO:0005524">
    <property type="term" value="F:ATP binding"/>
    <property type="evidence" value="ECO:0007669"/>
    <property type="project" value="UniProtKB-UniRule"/>
</dbReference>
<comment type="function">
    <text evidence="7">Ligates lysine onto the cytidine present at position 34 of the AUA codon-specific tRNA(Ile) that contains the anticodon CAU, in an ATP-dependent manner. Cytidine is converted to lysidine, thus changing the amino acid specificity of the tRNA from methionine to isoleucine.</text>
</comment>
<feature type="binding site" evidence="7">
    <location>
        <begin position="50"/>
        <end position="55"/>
    </location>
    <ligand>
        <name>ATP</name>
        <dbReference type="ChEBI" id="CHEBI:30616"/>
    </ligand>
</feature>
<keyword evidence="2 7" id="KW-0436">Ligase</keyword>
<dbReference type="Pfam" id="PF09179">
    <property type="entry name" value="TilS"/>
    <property type="match status" value="1"/>
</dbReference>
<evidence type="ECO:0000259" key="9">
    <source>
        <dbReference type="Pfam" id="PF09179"/>
    </source>
</evidence>
<sequence length="370" mass="40062">MTYTPTIRRAIGEVRMNLADLGIVRQSDRQREHGEHDPEPDAPLILIACSGGRDSLALASICTTVCGSLGVRCGAVIVDHSLIAGSARVAEETADKCRSFGMEPVIIRKVIVHETGSGVEAAARNARYQALQEVARQTGAAAVLLAHTKDDQAETVLLGLFRTVGLDALAGMPTVIERDGVIFSRPFLNLTRTQTTEICEAREISWWDDPTNGDSSADEGGLSTDLPLRSRIRNALLPYLIHFVGADLVEHLSRSAVIAQRDRDYLDSSAAKVFDRAVVVEPADGAGPQDVVARIDVRELSDEHPAIRSRVIARAASNAGIGISSRQVDAIDDLIRDWHGQAGVRLSGGYLAVRKRHVIHLCHDGMHENR</sequence>
<feature type="domain" description="tRNA(Ile)-lysidine/2-thiocytidine synthase N-terminal" evidence="8">
    <location>
        <begin position="45"/>
        <end position="215"/>
    </location>
</feature>
<dbReference type="OrthoDB" id="5244702at2"/>
<proteinExistence type="inferred from homology"/>
<evidence type="ECO:0000256" key="4">
    <source>
        <dbReference type="ARBA" id="ARBA00022741"/>
    </source>
</evidence>
<keyword evidence="5 7" id="KW-0067">ATP-binding</keyword>
<reference evidence="10 11" key="1">
    <citation type="submission" date="2017-07" db="EMBL/GenBank/DDBJ databases">
        <title>Bifidobacterium novel species.</title>
        <authorList>
            <person name="Lugli G.A."/>
            <person name="Milani C."/>
            <person name="Duranti S."/>
            <person name="Mangifesta M."/>
        </authorList>
    </citation>
    <scope>NUCLEOTIDE SEQUENCE [LARGE SCALE GENOMIC DNA]</scope>
    <source>
        <strain evidence="11">Uis1B</strain>
    </source>
</reference>
<dbReference type="GO" id="GO:0005737">
    <property type="term" value="C:cytoplasm"/>
    <property type="evidence" value="ECO:0007669"/>
    <property type="project" value="UniProtKB-SubCell"/>
</dbReference>
<dbReference type="PANTHER" id="PTHR43033">
    <property type="entry name" value="TRNA(ILE)-LYSIDINE SYNTHASE-RELATED"/>
    <property type="match status" value="1"/>
</dbReference>
<dbReference type="PANTHER" id="PTHR43033:SF1">
    <property type="entry name" value="TRNA(ILE)-LYSIDINE SYNTHASE-RELATED"/>
    <property type="match status" value="1"/>
</dbReference>
<dbReference type="InterPro" id="IPR014729">
    <property type="entry name" value="Rossmann-like_a/b/a_fold"/>
</dbReference>
<dbReference type="SUPFAM" id="SSF52402">
    <property type="entry name" value="Adenine nucleotide alpha hydrolases-like"/>
    <property type="match status" value="1"/>
</dbReference>
<evidence type="ECO:0000256" key="3">
    <source>
        <dbReference type="ARBA" id="ARBA00022694"/>
    </source>
</evidence>
<dbReference type="EMBL" id="NMWU01000031">
    <property type="protein sequence ID" value="PLS30433.1"/>
    <property type="molecule type" value="Genomic_DNA"/>
</dbReference>
<dbReference type="InterPro" id="IPR012094">
    <property type="entry name" value="tRNA_Ile_lys_synt"/>
</dbReference>